<dbReference type="Pfam" id="PF00771">
    <property type="entry name" value="FHIPEP"/>
    <property type="match status" value="1"/>
</dbReference>
<dbReference type="EMBL" id="QRDL01000008">
    <property type="protein sequence ID" value="RED00370.1"/>
    <property type="molecule type" value="Genomic_DNA"/>
</dbReference>
<dbReference type="Gene3D" id="1.10.8.540">
    <property type="entry name" value="FHIPEP family, domain 3"/>
    <property type="match status" value="1"/>
</dbReference>
<evidence type="ECO:0000256" key="7">
    <source>
        <dbReference type="ARBA" id="ARBA00022989"/>
    </source>
</evidence>
<dbReference type="InterPro" id="IPR042194">
    <property type="entry name" value="FHIPEP_1"/>
</dbReference>
<protein>
    <submittedName>
        <fullName evidence="10">Type III secretion protein V</fullName>
    </submittedName>
</protein>
<feature type="transmembrane region" description="Helical" evidence="9">
    <location>
        <begin position="200"/>
        <end position="220"/>
    </location>
</feature>
<dbReference type="GO" id="GO:0009306">
    <property type="term" value="P:protein secretion"/>
    <property type="evidence" value="ECO:0007669"/>
    <property type="project" value="InterPro"/>
</dbReference>
<dbReference type="PANTHER" id="PTHR30161:SF2">
    <property type="entry name" value="INVASION PROTEIN INVA"/>
    <property type="match status" value="1"/>
</dbReference>
<comment type="caution">
    <text evidence="10">The sequence shown here is derived from an EMBL/GenBank/DDBJ whole genome shotgun (WGS) entry which is preliminary data.</text>
</comment>
<evidence type="ECO:0000313" key="10">
    <source>
        <dbReference type="EMBL" id="RED00370.1"/>
    </source>
</evidence>
<comment type="subcellular location">
    <subcellularLocation>
        <location evidence="1">Cell inner membrane</location>
        <topology evidence="1">Multi-pass membrane protein</topology>
    </subcellularLocation>
</comment>
<dbReference type="Gene3D" id="3.40.30.60">
    <property type="entry name" value="FHIPEP family, domain 1"/>
    <property type="match status" value="1"/>
</dbReference>
<gene>
    <name evidence="10" type="ORF">DFO60_4524</name>
</gene>
<evidence type="ECO:0000256" key="3">
    <source>
        <dbReference type="ARBA" id="ARBA00022448"/>
    </source>
</evidence>
<feature type="transmembrane region" description="Helical" evidence="9">
    <location>
        <begin position="232"/>
        <end position="259"/>
    </location>
</feature>
<keyword evidence="3" id="KW-0813">Transport</keyword>
<evidence type="ECO:0000256" key="4">
    <source>
        <dbReference type="ARBA" id="ARBA00022475"/>
    </source>
</evidence>
<keyword evidence="5" id="KW-0997">Cell inner membrane</keyword>
<comment type="similarity">
    <text evidence="2">Belongs to the FHIPEP (flagella/HR/invasion proteins export pore) family.</text>
</comment>
<feature type="transmembrane region" description="Helical" evidence="9">
    <location>
        <begin position="108"/>
        <end position="131"/>
    </location>
</feature>
<dbReference type="InterPro" id="IPR006302">
    <property type="entry name" value="T3SS_HrcV"/>
</dbReference>
<dbReference type="GO" id="GO:0005886">
    <property type="term" value="C:plasma membrane"/>
    <property type="evidence" value="ECO:0007669"/>
    <property type="project" value="UniProtKB-SubCell"/>
</dbReference>
<keyword evidence="6 9" id="KW-0812">Transmembrane</keyword>
<dbReference type="PANTHER" id="PTHR30161">
    <property type="entry name" value="FLAGELLAR EXPORT PROTEIN, MEMBRANE FLHA SUBUNIT-RELATED"/>
    <property type="match status" value="1"/>
</dbReference>
<evidence type="ECO:0000256" key="8">
    <source>
        <dbReference type="ARBA" id="ARBA00023136"/>
    </source>
</evidence>
<dbReference type="InterPro" id="IPR042196">
    <property type="entry name" value="FHIPEP_4"/>
</dbReference>
<dbReference type="InterPro" id="IPR042193">
    <property type="entry name" value="FHIPEP_3"/>
</dbReference>
<organism evidence="10 11">
    <name type="scientific">Ectopseudomonas oleovorans</name>
    <name type="common">Pseudomonas oleovorans</name>
    <dbReference type="NCBI Taxonomy" id="301"/>
    <lineage>
        <taxon>Bacteria</taxon>
        <taxon>Pseudomonadati</taxon>
        <taxon>Pseudomonadota</taxon>
        <taxon>Gammaproteobacteria</taxon>
        <taxon>Pseudomonadales</taxon>
        <taxon>Pseudomonadaceae</taxon>
        <taxon>Ectopseudomonas</taxon>
    </lineage>
</organism>
<evidence type="ECO:0000256" key="9">
    <source>
        <dbReference type="SAM" id="Phobius"/>
    </source>
</evidence>
<evidence type="ECO:0000313" key="11">
    <source>
        <dbReference type="Proteomes" id="UP000256988"/>
    </source>
</evidence>
<dbReference type="RefSeq" id="WP_115946934.1">
    <property type="nucleotide sequence ID" value="NZ_QRDL01000008.1"/>
</dbReference>
<feature type="transmembrane region" description="Helical" evidence="9">
    <location>
        <begin position="39"/>
        <end position="61"/>
    </location>
</feature>
<keyword evidence="4" id="KW-1003">Cell membrane</keyword>
<dbReference type="NCBIfam" id="TIGR01399">
    <property type="entry name" value="hrcV"/>
    <property type="match status" value="1"/>
</dbReference>
<sequence>MLERLSGFAQVAARRTDIIIALFMIMAVVMLVVPLPTALIDVLIAINIAFSLLILVVAFYLTNPVELSALPPLILLSTLFRLALAISTTRLILVQGNAGHIVKAFGEFVIAGEVVIGLVIFLIITTAQFVVITKGSERVAEVAARFSLDAMPGKQMSIDNDLRSGDIDAQEARRRRADLQRESQLFGAMDGAMKFVKGDAIAGLVILAVNLLGGLLIGMLERGLSLAEAAHLYTLLSVGDGLIAQLPALLISVAAGVVVTRVRNEAATTSLGGEIFQQLGASRSALLLTAAVTLALAAVPGFPSLVFLVLAAILGACGYAAGRRARAVAPSVPAAAVEVEDPALVDVEEPAAAEDLQGRLRLRLAGGLDAAMDRAALRQRLEAARFSVQEQLGLALPRCGLVRDPAAVDAYGFELDEVPLDGRAWPSGVLLVRGDAERLALFEIPAEAAGEAGTFWVAAEHGSLLDAAELAHWSLPDWLAEGLRRLYQEQAAEFLGLQETQALVAAMEQDYGELVREALRCVPLPRLAETLRLLVAEGVSLRNLRGVLEGVVKSGAGTETPLLVERLRRTQARQISHRHADPERLISALVLAPALEERLLAAVRRGPGEQIPSELADVLVEALASCCREANRPPLLVVHPGLRPAVRRLARQRLRGLRAVLSFAEIADDYRLHAARVVAGGELQEPRRARALAGASPV</sequence>
<evidence type="ECO:0000256" key="2">
    <source>
        <dbReference type="ARBA" id="ARBA00008835"/>
    </source>
</evidence>
<dbReference type="PRINTS" id="PR00949">
    <property type="entry name" value="TYPE3IMAPROT"/>
</dbReference>
<reference evidence="10 11" key="1">
    <citation type="submission" date="2018-07" db="EMBL/GenBank/DDBJ databases">
        <title>Genome sequencing of rice bacterial endophytes.</title>
        <authorList>
            <person name="Venturi V."/>
        </authorList>
    </citation>
    <scope>NUCLEOTIDE SEQUENCE [LARGE SCALE GENOMIC DNA]</scope>
    <source>
        <strain evidence="10 11">AG1002</strain>
    </source>
</reference>
<name>A0A3D9EDI8_ECTOL</name>
<dbReference type="Proteomes" id="UP000256988">
    <property type="component" value="Unassembled WGS sequence"/>
</dbReference>
<keyword evidence="7 9" id="KW-1133">Transmembrane helix</keyword>
<proteinExistence type="inferred from homology"/>
<evidence type="ECO:0000256" key="1">
    <source>
        <dbReference type="ARBA" id="ARBA00004429"/>
    </source>
</evidence>
<feature type="transmembrane region" description="Helical" evidence="9">
    <location>
        <begin position="73"/>
        <end position="93"/>
    </location>
</feature>
<accession>A0A3D9EDI8</accession>
<dbReference type="InterPro" id="IPR001712">
    <property type="entry name" value="T3SS_FHIPEP"/>
</dbReference>
<evidence type="ECO:0000256" key="5">
    <source>
        <dbReference type="ARBA" id="ARBA00022519"/>
    </source>
</evidence>
<dbReference type="PIRSF" id="PIRSF005419">
    <property type="entry name" value="FlhA"/>
    <property type="match status" value="1"/>
</dbReference>
<feature type="transmembrane region" description="Helical" evidence="9">
    <location>
        <begin position="12"/>
        <end position="33"/>
    </location>
</feature>
<keyword evidence="8 9" id="KW-0472">Membrane</keyword>
<dbReference type="AlphaFoldDB" id="A0A3D9EDI8"/>
<dbReference type="Gene3D" id="3.40.50.12790">
    <property type="entry name" value="FHIPEP family, domain 4"/>
    <property type="match status" value="1"/>
</dbReference>
<evidence type="ECO:0000256" key="6">
    <source>
        <dbReference type="ARBA" id="ARBA00022692"/>
    </source>
</evidence>